<feature type="non-terminal residue" evidence="2">
    <location>
        <position position="1"/>
    </location>
</feature>
<accession>A0A3P6BXW3</accession>
<reference evidence="2" key="1">
    <citation type="submission" date="2018-11" db="EMBL/GenBank/DDBJ databases">
        <authorList>
            <consortium name="Genoscope - CEA"/>
            <person name="William W."/>
        </authorList>
    </citation>
    <scope>NUCLEOTIDE SEQUENCE</scope>
</reference>
<protein>
    <submittedName>
        <fullName evidence="1">Uncharacterized protein</fullName>
    </submittedName>
</protein>
<proteinExistence type="predicted"/>
<evidence type="ECO:0000313" key="2">
    <source>
        <dbReference type="EMBL" id="VDD11087.1"/>
    </source>
</evidence>
<feature type="non-terminal residue" evidence="2">
    <location>
        <position position="51"/>
    </location>
</feature>
<evidence type="ECO:0000313" key="1">
    <source>
        <dbReference type="EMBL" id="CAG7905736.1"/>
    </source>
</evidence>
<dbReference type="AlphaFoldDB" id="A0A3P6BXW3"/>
<dbReference type="Proteomes" id="UP000694005">
    <property type="component" value="Chromosome A04"/>
</dbReference>
<gene>
    <name evidence="2" type="ORF">BRAA04T16286Z</name>
    <name evidence="1" type="ORF">BRAPAZ1V2_A04P06370.2</name>
</gene>
<dbReference type="EMBL" id="LS974620">
    <property type="protein sequence ID" value="CAG7905736.1"/>
    <property type="molecule type" value="Genomic_DNA"/>
</dbReference>
<name>A0A3P6BXW3_BRACM</name>
<dbReference type="EMBL" id="LR031576">
    <property type="protein sequence ID" value="VDD11087.1"/>
    <property type="molecule type" value="Genomic_DNA"/>
</dbReference>
<sequence>MLDFRVDAYQTHVVPRAHRLHRGRKQKVMKKHRSMFEVLAHVADKSSGTTR</sequence>
<organism evidence="2">
    <name type="scientific">Brassica campestris</name>
    <name type="common">Field mustard</name>
    <dbReference type="NCBI Taxonomy" id="3711"/>
    <lineage>
        <taxon>Eukaryota</taxon>
        <taxon>Viridiplantae</taxon>
        <taxon>Streptophyta</taxon>
        <taxon>Embryophyta</taxon>
        <taxon>Tracheophyta</taxon>
        <taxon>Spermatophyta</taxon>
        <taxon>Magnoliopsida</taxon>
        <taxon>eudicotyledons</taxon>
        <taxon>Gunneridae</taxon>
        <taxon>Pentapetalae</taxon>
        <taxon>rosids</taxon>
        <taxon>malvids</taxon>
        <taxon>Brassicales</taxon>
        <taxon>Brassicaceae</taxon>
        <taxon>Brassiceae</taxon>
        <taxon>Brassica</taxon>
    </lineage>
</organism>
<dbReference type="Gramene" id="A04p06370.2_BraZ1">
    <property type="protein sequence ID" value="A04p06370.2_BraZ1.CDS"/>
    <property type="gene ID" value="A04g06370.2_BraZ1"/>
</dbReference>